<protein>
    <submittedName>
        <fullName evidence="1">Uncharacterized protein</fullName>
    </submittedName>
</protein>
<evidence type="ECO:0000313" key="2">
    <source>
        <dbReference type="Proteomes" id="UP000305267"/>
    </source>
</evidence>
<dbReference type="OrthoDB" id="8006220at2"/>
<dbReference type="AlphaFoldDB" id="A0A5C4L6U8"/>
<keyword evidence="2" id="KW-1185">Reference proteome</keyword>
<comment type="caution">
    <text evidence="1">The sequence shown here is derived from an EMBL/GenBank/DDBJ whole genome shotgun (WGS) entry which is preliminary data.</text>
</comment>
<dbReference type="EMBL" id="VDDA01000042">
    <property type="protein sequence ID" value="TNC07105.1"/>
    <property type="molecule type" value="Genomic_DNA"/>
</dbReference>
<dbReference type="RefSeq" id="WP_139040361.1">
    <property type="nucleotide sequence ID" value="NZ_VDDA01000042.1"/>
</dbReference>
<sequence>MSRNLDAGGSAPDLAAQMEVERDRVRTLRRAIADRIEADLAILDALHGHTAPGEGDGIAAIIGESESLRLLLAAPHAGREGRA</sequence>
<reference evidence="1 2" key="1">
    <citation type="submission" date="2019-06" db="EMBL/GenBank/DDBJ databases">
        <title>Genome of Methylobacterium sp. 17Sr1-39.</title>
        <authorList>
            <person name="Seo T."/>
        </authorList>
    </citation>
    <scope>NUCLEOTIDE SEQUENCE [LARGE SCALE GENOMIC DNA]</scope>
    <source>
        <strain evidence="1 2">17Sr1-39</strain>
    </source>
</reference>
<dbReference type="Proteomes" id="UP000305267">
    <property type="component" value="Unassembled WGS sequence"/>
</dbReference>
<gene>
    <name evidence="1" type="ORF">FF100_33580</name>
</gene>
<proteinExistence type="predicted"/>
<evidence type="ECO:0000313" key="1">
    <source>
        <dbReference type="EMBL" id="TNC07105.1"/>
    </source>
</evidence>
<name>A0A5C4L6U8_9HYPH</name>
<accession>A0A5C4L6U8</accession>
<organism evidence="1 2">
    <name type="scientific">Methylobacterium terricola</name>
    <dbReference type="NCBI Taxonomy" id="2583531"/>
    <lineage>
        <taxon>Bacteria</taxon>
        <taxon>Pseudomonadati</taxon>
        <taxon>Pseudomonadota</taxon>
        <taxon>Alphaproteobacteria</taxon>
        <taxon>Hyphomicrobiales</taxon>
        <taxon>Methylobacteriaceae</taxon>
        <taxon>Methylobacterium</taxon>
    </lineage>
</organism>